<evidence type="ECO:0000313" key="1">
    <source>
        <dbReference type="EMBL" id="UTI65197.1"/>
    </source>
</evidence>
<name>A0ABY5DVU4_9ACTN</name>
<reference evidence="1 2" key="1">
    <citation type="submission" date="2022-06" db="EMBL/GenBank/DDBJ databases">
        <title>Paraconexibacter antarcticus.</title>
        <authorList>
            <person name="Kim C.S."/>
        </authorList>
    </citation>
    <scope>NUCLEOTIDE SEQUENCE [LARGE SCALE GENOMIC DNA]</scope>
    <source>
        <strain evidence="1 2">02-257</strain>
    </source>
</reference>
<dbReference type="EMBL" id="CP098502">
    <property type="protein sequence ID" value="UTI65197.1"/>
    <property type="molecule type" value="Genomic_DNA"/>
</dbReference>
<accession>A0ABY5DVU4</accession>
<dbReference type="Proteomes" id="UP001056035">
    <property type="component" value="Chromosome"/>
</dbReference>
<organism evidence="1 2">
    <name type="scientific">Paraconexibacter antarcticus</name>
    <dbReference type="NCBI Taxonomy" id="2949664"/>
    <lineage>
        <taxon>Bacteria</taxon>
        <taxon>Bacillati</taxon>
        <taxon>Actinomycetota</taxon>
        <taxon>Thermoleophilia</taxon>
        <taxon>Solirubrobacterales</taxon>
        <taxon>Paraconexibacteraceae</taxon>
        <taxon>Paraconexibacter</taxon>
    </lineage>
</organism>
<keyword evidence="2" id="KW-1185">Reference proteome</keyword>
<evidence type="ECO:0000313" key="2">
    <source>
        <dbReference type="Proteomes" id="UP001056035"/>
    </source>
</evidence>
<gene>
    <name evidence="1" type="ORF">NBH00_03065</name>
</gene>
<sequence>MWLFTPTGFLSVVADREHPGNLLVRARARADIEAFVAVTAAPPPTERPDRDYRWRTSVPAAVVATYVAEQTAAIDYGNFKSAVAERQGRDRAHRYAEVWSVMHRLQEDEVAAARRARG</sequence>
<dbReference type="RefSeq" id="WP_254571884.1">
    <property type="nucleotide sequence ID" value="NZ_CP098502.1"/>
</dbReference>
<protein>
    <submittedName>
        <fullName evidence="1">Uncharacterized protein</fullName>
    </submittedName>
</protein>
<proteinExistence type="predicted"/>